<evidence type="ECO:0000256" key="9">
    <source>
        <dbReference type="SAM" id="Phobius"/>
    </source>
</evidence>
<dbReference type="Proteomes" id="UP001320159">
    <property type="component" value="Unassembled WGS sequence"/>
</dbReference>
<dbReference type="AlphaFoldDB" id="A0AAP2W664"/>
<comment type="similarity">
    <text evidence="2">Belongs to the TrkH potassium transport family.</text>
</comment>
<feature type="transmembrane region" description="Helical" evidence="9">
    <location>
        <begin position="184"/>
        <end position="206"/>
    </location>
</feature>
<evidence type="ECO:0000256" key="7">
    <source>
        <dbReference type="ARBA" id="ARBA00023065"/>
    </source>
</evidence>
<evidence type="ECO:0000256" key="8">
    <source>
        <dbReference type="ARBA" id="ARBA00023136"/>
    </source>
</evidence>
<dbReference type="PANTHER" id="PTHR32024">
    <property type="entry name" value="TRK SYSTEM POTASSIUM UPTAKE PROTEIN TRKG-RELATED"/>
    <property type="match status" value="1"/>
</dbReference>
<comment type="caution">
    <text evidence="10">The sequence shown here is derived from an EMBL/GenBank/DDBJ whole genome shotgun (WGS) entry which is preliminary data.</text>
</comment>
<evidence type="ECO:0000256" key="5">
    <source>
        <dbReference type="ARBA" id="ARBA00022692"/>
    </source>
</evidence>
<evidence type="ECO:0000256" key="4">
    <source>
        <dbReference type="ARBA" id="ARBA00022475"/>
    </source>
</evidence>
<feature type="transmembrane region" description="Helical" evidence="9">
    <location>
        <begin position="74"/>
        <end position="95"/>
    </location>
</feature>
<keyword evidence="4" id="KW-1003">Cell membrane</keyword>
<feature type="transmembrane region" description="Helical" evidence="9">
    <location>
        <begin position="42"/>
        <end position="62"/>
    </location>
</feature>
<dbReference type="GO" id="GO:0008324">
    <property type="term" value="F:monoatomic cation transmembrane transporter activity"/>
    <property type="evidence" value="ECO:0007669"/>
    <property type="project" value="InterPro"/>
</dbReference>
<protein>
    <submittedName>
        <fullName evidence="10">Potassium transporter</fullName>
    </submittedName>
</protein>
<keyword evidence="3" id="KW-0813">Transport</keyword>
<dbReference type="InterPro" id="IPR003445">
    <property type="entry name" value="Cat_transpt"/>
</dbReference>
<feature type="transmembrane region" description="Helical" evidence="9">
    <location>
        <begin position="269"/>
        <end position="287"/>
    </location>
</feature>
<feature type="transmembrane region" description="Helical" evidence="9">
    <location>
        <begin position="138"/>
        <end position="163"/>
    </location>
</feature>
<sequence length="485" mass="53468">MTSGRDIEVILSNTKELFLVMSIIMLVMAGVCFLLGEPQNSIAFIDAFIVSLGIGVLLWMVFPDIPEPELRHAIIIAALAYPIVAAITMIPYYVIQGIPPLDAFFEGMSGWTGTGMTMIADPQNSDRVIQLWRSTTEWLGGFGVIVLMITILIRPGTSTYVLYQSESHKEKIHPSVRSTVRTMWGLYVILTILGIFLLYIAGMPLWDSLNHSLASFATGGFSIYPESIAAYDSIWIEMAISLLVIIGALPFVVIYRTIRDGKMALFKDIQARAMFIIIIFGAMILTAENYFTYGNIIDSARYSLFQFISAVTTTGFQTADIASWTPTAMLIMSVAMIIGGCAGSTASGIKVARAIFLTNQFKLWSKKTLMSKSAIVTIKLGNKRVTEDALNQELSEATLISFLWVVSVLASVMIMSHILGPQYDIAKIIFEVCSVHGNVGLSCGIVGPGLHYLGKILFIFDMWIGRLEIIPVLLLIRYLIKGFNL</sequence>
<evidence type="ECO:0000256" key="1">
    <source>
        <dbReference type="ARBA" id="ARBA00004651"/>
    </source>
</evidence>
<organism evidence="10 11">
    <name type="scientific">Methanooceanicella nereidis</name>
    <dbReference type="NCBI Taxonomy" id="2052831"/>
    <lineage>
        <taxon>Archaea</taxon>
        <taxon>Methanobacteriati</taxon>
        <taxon>Methanobacteriota</taxon>
        <taxon>Stenosarchaea group</taxon>
        <taxon>Methanomicrobia</taxon>
        <taxon>Methanocellales</taxon>
        <taxon>Methanocellaceae</taxon>
        <taxon>Methanooceanicella</taxon>
    </lineage>
</organism>
<keyword evidence="5 9" id="KW-0812">Transmembrane</keyword>
<feature type="transmembrane region" description="Helical" evidence="9">
    <location>
        <begin position="17"/>
        <end position="36"/>
    </location>
</feature>
<evidence type="ECO:0000313" key="10">
    <source>
        <dbReference type="EMBL" id="MCD1293939.1"/>
    </source>
</evidence>
<name>A0AAP2W664_9EURY</name>
<feature type="transmembrane region" description="Helical" evidence="9">
    <location>
        <begin position="397"/>
        <end position="416"/>
    </location>
</feature>
<gene>
    <name evidence="10" type="ORF">CUJ83_02875</name>
</gene>
<evidence type="ECO:0000256" key="2">
    <source>
        <dbReference type="ARBA" id="ARBA00009137"/>
    </source>
</evidence>
<feature type="transmembrane region" description="Helical" evidence="9">
    <location>
        <begin position="456"/>
        <end position="480"/>
    </location>
</feature>
<dbReference type="GO" id="GO:0030001">
    <property type="term" value="P:metal ion transport"/>
    <property type="evidence" value="ECO:0007669"/>
    <property type="project" value="UniProtKB-ARBA"/>
</dbReference>
<evidence type="ECO:0000256" key="6">
    <source>
        <dbReference type="ARBA" id="ARBA00022989"/>
    </source>
</evidence>
<feature type="transmembrane region" description="Helical" evidence="9">
    <location>
        <begin position="328"/>
        <end position="349"/>
    </location>
</feature>
<dbReference type="EMBL" id="PGCK01000002">
    <property type="protein sequence ID" value="MCD1293939.1"/>
    <property type="molecule type" value="Genomic_DNA"/>
</dbReference>
<evidence type="ECO:0000313" key="11">
    <source>
        <dbReference type="Proteomes" id="UP001320159"/>
    </source>
</evidence>
<keyword evidence="11" id="KW-1185">Reference proteome</keyword>
<evidence type="ECO:0000256" key="3">
    <source>
        <dbReference type="ARBA" id="ARBA00022448"/>
    </source>
</evidence>
<comment type="subcellular location">
    <subcellularLocation>
        <location evidence="1">Cell membrane</location>
        <topology evidence="1">Multi-pass membrane protein</topology>
    </subcellularLocation>
</comment>
<proteinExistence type="inferred from homology"/>
<dbReference type="PANTHER" id="PTHR32024:SF2">
    <property type="entry name" value="TRK SYSTEM POTASSIUM UPTAKE PROTEIN TRKG-RELATED"/>
    <property type="match status" value="1"/>
</dbReference>
<feature type="transmembrane region" description="Helical" evidence="9">
    <location>
        <begin position="234"/>
        <end position="257"/>
    </location>
</feature>
<dbReference type="Pfam" id="PF02386">
    <property type="entry name" value="TrkH"/>
    <property type="match status" value="1"/>
</dbReference>
<accession>A0AAP2W664</accession>
<dbReference type="GO" id="GO:0005886">
    <property type="term" value="C:plasma membrane"/>
    <property type="evidence" value="ECO:0007669"/>
    <property type="project" value="UniProtKB-SubCell"/>
</dbReference>
<keyword evidence="7" id="KW-0406">Ion transport</keyword>
<keyword evidence="6 9" id="KW-1133">Transmembrane helix</keyword>
<dbReference type="RefSeq" id="WP_230740423.1">
    <property type="nucleotide sequence ID" value="NZ_PGCK01000002.1"/>
</dbReference>
<keyword evidence="8 9" id="KW-0472">Membrane</keyword>
<reference evidence="10 11" key="1">
    <citation type="submission" date="2017-11" db="EMBL/GenBank/DDBJ databases">
        <title>Isolation and Characterization of Family Methanocellaceae Species from Potential Methane Hydrate Area Offshore Southwestern Taiwan.</title>
        <authorList>
            <person name="Zhang W.-L."/>
            <person name="Chen W.-C."/>
            <person name="Lai M.-C."/>
            <person name="Chen S.-C."/>
        </authorList>
    </citation>
    <scope>NUCLEOTIDE SEQUENCE [LARGE SCALE GENOMIC DNA]</scope>
    <source>
        <strain evidence="10 11">CWC-04</strain>
    </source>
</reference>